<feature type="coiled-coil region" evidence="3">
    <location>
        <begin position="103"/>
        <end position="187"/>
    </location>
</feature>
<evidence type="ECO:0000256" key="1">
    <source>
        <dbReference type="ARBA" id="ARBA00004196"/>
    </source>
</evidence>
<feature type="compositionally biased region" description="Acidic residues" evidence="4">
    <location>
        <begin position="449"/>
        <end position="461"/>
    </location>
</feature>
<reference evidence="8" key="1">
    <citation type="submission" date="2020-10" db="EMBL/GenBank/DDBJ databases">
        <authorList>
            <person name="Gilroy R."/>
        </authorList>
    </citation>
    <scope>NUCLEOTIDE SEQUENCE</scope>
    <source>
        <strain evidence="8">ChiBcec2-4451</strain>
    </source>
</reference>
<feature type="domain" description="YknX-like barrel-sandwich hybrid" evidence="6">
    <location>
        <begin position="80"/>
        <end position="216"/>
    </location>
</feature>
<feature type="domain" description="YknX-like beta-barrel" evidence="7">
    <location>
        <begin position="222"/>
        <end position="309"/>
    </location>
</feature>
<evidence type="ECO:0000256" key="4">
    <source>
        <dbReference type="SAM" id="MobiDB-lite"/>
    </source>
</evidence>
<reference evidence="8" key="2">
    <citation type="journal article" date="2021" name="PeerJ">
        <title>Extensive microbial diversity within the chicken gut microbiome revealed by metagenomics and culture.</title>
        <authorList>
            <person name="Gilroy R."/>
            <person name="Ravi A."/>
            <person name="Getino M."/>
            <person name="Pursley I."/>
            <person name="Horton D.L."/>
            <person name="Alikhan N.F."/>
            <person name="Baker D."/>
            <person name="Gharbi K."/>
            <person name="Hall N."/>
            <person name="Watson M."/>
            <person name="Adriaenssens E.M."/>
            <person name="Foster-Nyarko E."/>
            <person name="Jarju S."/>
            <person name="Secka A."/>
            <person name="Antonio M."/>
            <person name="Oren A."/>
            <person name="Chaudhuri R.R."/>
            <person name="La Ragione R."/>
            <person name="Hildebrand F."/>
            <person name="Pallen M.J."/>
        </authorList>
    </citation>
    <scope>NUCLEOTIDE SEQUENCE</scope>
    <source>
        <strain evidence="8">ChiBcec2-4451</strain>
    </source>
</reference>
<evidence type="ECO:0000256" key="2">
    <source>
        <dbReference type="ARBA" id="ARBA00023054"/>
    </source>
</evidence>
<dbReference type="Gene3D" id="2.40.30.170">
    <property type="match status" value="1"/>
</dbReference>
<dbReference type="Gene3D" id="2.40.420.20">
    <property type="match status" value="1"/>
</dbReference>
<feature type="region of interest" description="Disordered" evidence="4">
    <location>
        <begin position="386"/>
        <end position="461"/>
    </location>
</feature>
<dbReference type="InterPro" id="IPR050465">
    <property type="entry name" value="UPF0194_transport"/>
</dbReference>
<dbReference type="InterPro" id="IPR058636">
    <property type="entry name" value="Beta-barrel_YknX"/>
</dbReference>
<keyword evidence="5" id="KW-0812">Transmembrane</keyword>
<dbReference type="Gene3D" id="2.40.50.100">
    <property type="match status" value="1"/>
</dbReference>
<dbReference type="AlphaFoldDB" id="A0A9D1NUT5"/>
<keyword evidence="5" id="KW-0472">Membrane</keyword>
<comment type="subcellular location">
    <subcellularLocation>
        <location evidence="1">Cell envelope</location>
    </subcellularLocation>
</comment>
<accession>A0A9D1NUT5</accession>
<sequence>MNRKKVIITGAAACAGVVLIGTGLWFWLGRDKGAGSENVVYVNSVDSLMNPGNTSGILNRFAGVVETQESLEIPASQDQTVKEIYVEEGQEVQVGTPLFIYDTEKTSEELEKAQLELERISNEIGNKYNELAALEKEKKTADKSAQLDYTIQIQEAQLEVKRSEYEKESKQAEIRKLKDTIENATVTSKLAGVVKSINDGSSQAANYGESQAFMTIIAMGDFRVKGMVNEQNMGSIMEGQPVLIHSRVDEDVVWKGTMGKVDTENPGNDNSNGYYVSTGDSTTQSNSYPFYVQLDSSEGLMLGQHVYIEADYGQEEERPGIWLDDYFLVTDEDGSSYVWADDGKGRLEKKEIITGQHDDDLMKTEIADGLKEEDLITWPEEGLEEGMSTARGDAGQMGQSNPEPMEETDMLTEDGAVPDTGEVFTEDGTASDGEIVTDEGTEGTGDAGAAEDGDVQMEVEQ</sequence>
<evidence type="ECO:0000259" key="6">
    <source>
        <dbReference type="Pfam" id="PF25984"/>
    </source>
</evidence>
<name>A0A9D1NUT5_9FIRM</name>
<comment type="caution">
    <text evidence="8">The sequence shown here is derived from an EMBL/GenBank/DDBJ whole genome shotgun (WGS) entry which is preliminary data.</text>
</comment>
<gene>
    <name evidence="8" type="ORF">IAA63_07035</name>
</gene>
<evidence type="ECO:0000259" key="7">
    <source>
        <dbReference type="Pfam" id="PF25990"/>
    </source>
</evidence>
<keyword evidence="2 3" id="KW-0175">Coiled coil</keyword>
<evidence type="ECO:0000313" key="8">
    <source>
        <dbReference type="EMBL" id="HIV12878.1"/>
    </source>
</evidence>
<dbReference type="PANTHER" id="PTHR32347:SF14">
    <property type="entry name" value="EFFLUX SYSTEM COMPONENT YKNX-RELATED"/>
    <property type="match status" value="1"/>
</dbReference>
<feature type="transmembrane region" description="Helical" evidence="5">
    <location>
        <begin position="7"/>
        <end position="28"/>
    </location>
</feature>
<dbReference type="EMBL" id="DVON01000157">
    <property type="protein sequence ID" value="HIV12878.1"/>
    <property type="molecule type" value="Genomic_DNA"/>
</dbReference>
<dbReference type="SUPFAM" id="SSF111369">
    <property type="entry name" value="HlyD-like secretion proteins"/>
    <property type="match status" value="1"/>
</dbReference>
<evidence type="ECO:0000313" key="9">
    <source>
        <dbReference type="Proteomes" id="UP000886723"/>
    </source>
</evidence>
<keyword evidence="5" id="KW-1133">Transmembrane helix</keyword>
<dbReference type="InterPro" id="IPR058639">
    <property type="entry name" value="BSH_YknX-like"/>
</dbReference>
<proteinExistence type="predicted"/>
<dbReference type="Proteomes" id="UP000886723">
    <property type="component" value="Unassembled WGS sequence"/>
</dbReference>
<evidence type="ECO:0000256" key="3">
    <source>
        <dbReference type="SAM" id="Coils"/>
    </source>
</evidence>
<protein>
    <submittedName>
        <fullName evidence="8">Efflux RND transporter periplasmic adaptor subunit</fullName>
    </submittedName>
</protein>
<dbReference type="Pfam" id="PF25984">
    <property type="entry name" value="BSH_YknX"/>
    <property type="match status" value="1"/>
</dbReference>
<dbReference type="Pfam" id="PF25990">
    <property type="entry name" value="Beta-barrel_YknX"/>
    <property type="match status" value="1"/>
</dbReference>
<dbReference type="GO" id="GO:0030313">
    <property type="term" value="C:cell envelope"/>
    <property type="evidence" value="ECO:0007669"/>
    <property type="project" value="UniProtKB-SubCell"/>
</dbReference>
<evidence type="ECO:0000256" key="5">
    <source>
        <dbReference type="SAM" id="Phobius"/>
    </source>
</evidence>
<organism evidence="8 9">
    <name type="scientific">Candidatus Pullilachnospira stercoravium</name>
    <dbReference type="NCBI Taxonomy" id="2840913"/>
    <lineage>
        <taxon>Bacteria</taxon>
        <taxon>Bacillati</taxon>
        <taxon>Bacillota</taxon>
        <taxon>Clostridia</taxon>
        <taxon>Lachnospirales</taxon>
        <taxon>Lachnospiraceae</taxon>
        <taxon>Lachnospiraceae incertae sedis</taxon>
        <taxon>Candidatus Pullilachnospira</taxon>
    </lineage>
</organism>
<dbReference type="PANTHER" id="PTHR32347">
    <property type="entry name" value="EFFLUX SYSTEM COMPONENT YKNX-RELATED"/>
    <property type="match status" value="1"/>
</dbReference>